<keyword evidence="5" id="KW-1185">Reference proteome</keyword>
<reference evidence="6" key="1">
    <citation type="submission" date="2025-08" db="UniProtKB">
        <authorList>
            <consortium name="RefSeq"/>
        </authorList>
    </citation>
    <scope>IDENTIFICATION</scope>
</reference>
<dbReference type="GO" id="GO:0016020">
    <property type="term" value="C:membrane"/>
    <property type="evidence" value="ECO:0007669"/>
    <property type="project" value="UniProtKB-SubCell"/>
</dbReference>
<evidence type="ECO:0000313" key="5">
    <source>
        <dbReference type="Proteomes" id="UP000515154"/>
    </source>
</evidence>
<dbReference type="Gene3D" id="1.20.140.150">
    <property type="match status" value="1"/>
</dbReference>
<organism evidence="5 6">
    <name type="scientific">Octopus sinensis</name>
    <name type="common">East Asian common octopus</name>
    <dbReference type="NCBI Taxonomy" id="2607531"/>
    <lineage>
        <taxon>Eukaryota</taxon>
        <taxon>Metazoa</taxon>
        <taxon>Spiralia</taxon>
        <taxon>Lophotrochozoa</taxon>
        <taxon>Mollusca</taxon>
        <taxon>Cephalopoda</taxon>
        <taxon>Coleoidea</taxon>
        <taxon>Octopodiformes</taxon>
        <taxon>Octopoda</taxon>
        <taxon>Incirrata</taxon>
        <taxon>Octopodidae</taxon>
        <taxon>Octopus</taxon>
    </lineage>
</organism>
<dbReference type="Proteomes" id="UP000515154">
    <property type="component" value="Linkage group LG10"/>
</dbReference>
<dbReference type="RefSeq" id="XP_029642223.1">
    <property type="nucleotide sequence ID" value="XM_029786363.2"/>
</dbReference>
<evidence type="ECO:0000256" key="1">
    <source>
        <dbReference type="ARBA" id="ARBA00004141"/>
    </source>
</evidence>
<keyword evidence="4" id="KW-0472">Membrane</keyword>
<evidence type="ECO:0000313" key="6">
    <source>
        <dbReference type="RefSeq" id="XP_029642223.1"/>
    </source>
</evidence>
<dbReference type="PANTHER" id="PTHR12489:SF19">
    <property type="entry name" value="LHFPL TETRASPAN SUBFAMILY MEMBER 2 PROTEIN"/>
    <property type="match status" value="1"/>
</dbReference>
<sequence>MCQVIVTCRSLIWTLITILTTLMLVVSVCSPYWLTGKPQHTGLSGKNYTIRKNQETFHPTVGIFNRCYRLHKYNRIYHRDSCDTYVTKFHMSNENFPNTWKAALFFFVCGVLAMIFTTATSVISLCTRALCSKSIFTLSGLIQSIAGLFCIIGLILYPAGWGTERVKKICGDLASPYNIDNCSLGWALYLNIVSICFIFICSTLSIQANHSMNRQKVQEDILTGKSLICIA</sequence>
<dbReference type="KEGG" id="osn:115216790"/>
<keyword evidence="2" id="KW-0812">Transmembrane</keyword>
<dbReference type="Pfam" id="PF10242">
    <property type="entry name" value="L_HMGIC_fpl"/>
    <property type="match status" value="1"/>
</dbReference>
<evidence type="ECO:0000256" key="3">
    <source>
        <dbReference type="ARBA" id="ARBA00022989"/>
    </source>
</evidence>
<accession>A0A6P7SVG1</accession>
<protein>
    <submittedName>
        <fullName evidence="6">LHFPL tetraspan subfamily member 2a protein</fullName>
    </submittedName>
</protein>
<dbReference type="AlphaFoldDB" id="A0A6P7SVG1"/>
<evidence type="ECO:0000256" key="2">
    <source>
        <dbReference type="ARBA" id="ARBA00022692"/>
    </source>
</evidence>
<dbReference type="InterPro" id="IPR019372">
    <property type="entry name" value="LHFPL"/>
</dbReference>
<keyword evidence="3" id="KW-1133">Transmembrane helix</keyword>
<name>A0A6P7SVG1_9MOLL</name>
<proteinExistence type="predicted"/>
<evidence type="ECO:0000256" key="4">
    <source>
        <dbReference type="ARBA" id="ARBA00023136"/>
    </source>
</evidence>
<gene>
    <name evidence="6" type="primary">LOC115216790</name>
</gene>
<dbReference type="PANTHER" id="PTHR12489">
    <property type="entry name" value="LIPOMA HMGIC FUSION PARTNER-LIKE PROTEIN"/>
    <property type="match status" value="1"/>
</dbReference>
<comment type="subcellular location">
    <subcellularLocation>
        <location evidence="1">Membrane</location>
        <topology evidence="1">Multi-pass membrane protein</topology>
    </subcellularLocation>
</comment>